<dbReference type="RefSeq" id="WP_115503557.1">
    <property type="nucleotide sequence ID" value="NZ_CABMMK010000007.1"/>
</dbReference>
<name>A0A3E4KZ36_9BACE</name>
<dbReference type="AlphaFoldDB" id="A0A3E4KZ36"/>
<protein>
    <recommendedName>
        <fullName evidence="5">DUF3244 domain-containing protein</fullName>
    </recommendedName>
</protein>
<dbReference type="EMBL" id="QRWT01000019">
    <property type="protein sequence ID" value="RGT49402.1"/>
    <property type="molecule type" value="Genomic_DNA"/>
</dbReference>
<sequence length="127" mass="14400">MKTKVLFILLSVLFIMPINAIPHKKHRHKVNAKIISTNYKTTTRSPLFFSLTADETDNNLAITFQFPLEEADITVTDKDGNIVVSELNSSIYEGKTVYVPNSDSYPYLVEITSPRLDIEAEITSEDY</sequence>
<evidence type="ECO:0000313" key="1">
    <source>
        <dbReference type="EMBL" id="RGT49402.1"/>
    </source>
</evidence>
<evidence type="ECO:0000313" key="2">
    <source>
        <dbReference type="EMBL" id="RHN03522.1"/>
    </source>
</evidence>
<evidence type="ECO:0008006" key="5">
    <source>
        <dbReference type="Google" id="ProtNLM"/>
    </source>
</evidence>
<organism evidence="2 4">
    <name type="scientific">Bacteroides intestinalis</name>
    <dbReference type="NCBI Taxonomy" id="329854"/>
    <lineage>
        <taxon>Bacteria</taxon>
        <taxon>Pseudomonadati</taxon>
        <taxon>Bacteroidota</taxon>
        <taxon>Bacteroidia</taxon>
        <taxon>Bacteroidales</taxon>
        <taxon>Bacteroidaceae</taxon>
        <taxon>Bacteroides</taxon>
    </lineage>
</organism>
<gene>
    <name evidence="1" type="ORF">DWX27_15700</name>
    <name evidence="2" type="ORF">DWZ32_20165</name>
</gene>
<evidence type="ECO:0000313" key="4">
    <source>
        <dbReference type="Proteomes" id="UP000286003"/>
    </source>
</evidence>
<dbReference type="Proteomes" id="UP000284772">
    <property type="component" value="Unassembled WGS sequence"/>
</dbReference>
<evidence type="ECO:0000313" key="3">
    <source>
        <dbReference type="Proteomes" id="UP000284772"/>
    </source>
</evidence>
<dbReference type="EMBL" id="QRQM01000030">
    <property type="protein sequence ID" value="RHN03522.1"/>
    <property type="molecule type" value="Genomic_DNA"/>
</dbReference>
<reference evidence="3 4" key="1">
    <citation type="submission" date="2018-08" db="EMBL/GenBank/DDBJ databases">
        <title>A genome reference for cultivated species of the human gut microbiota.</title>
        <authorList>
            <person name="Zou Y."/>
            <person name="Xue W."/>
            <person name="Luo G."/>
        </authorList>
    </citation>
    <scope>NUCLEOTIDE SEQUENCE [LARGE SCALE GENOMIC DNA]</scope>
    <source>
        <strain evidence="1 3">AF19-10AC</strain>
        <strain evidence="2 4">AF31-23</strain>
    </source>
</reference>
<comment type="caution">
    <text evidence="2">The sequence shown here is derived from an EMBL/GenBank/DDBJ whole genome shotgun (WGS) entry which is preliminary data.</text>
</comment>
<proteinExistence type="predicted"/>
<accession>A0A3E4KZ36</accession>
<dbReference type="Proteomes" id="UP000286003">
    <property type="component" value="Unassembled WGS sequence"/>
</dbReference>